<dbReference type="SFLD" id="SFLDG01144">
    <property type="entry name" value="C2.B.4:_PGP_Like"/>
    <property type="match status" value="1"/>
</dbReference>
<dbReference type="NCBIfam" id="TIGR00099">
    <property type="entry name" value="Cof-subfamily"/>
    <property type="match status" value="1"/>
</dbReference>
<dbReference type="SFLD" id="SFLDS00003">
    <property type="entry name" value="Haloacid_Dehalogenase"/>
    <property type="match status" value="1"/>
</dbReference>
<dbReference type="Pfam" id="PF08282">
    <property type="entry name" value="Hydrolase_3"/>
    <property type="match status" value="1"/>
</dbReference>
<comment type="caution">
    <text evidence="1">The sequence shown here is derived from an EMBL/GenBank/DDBJ whole genome shotgun (WGS) entry which is preliminary data.</text>
</comment>
<dbReference type="RefSeq" id="WP_186982302.1">
    <property type="nucleotide sequence ID" value="NZ_JACOQH010000006.1"/>
</dbReference>
<dbReference type="SUPFAM" id="SSF56784">
    <property type="entry name" value="HAD-like"/>
    <property type="match status" value="1"/>
</dbReference>
<dbReference type="NCBIfam" id="TIGR01484">
    <property type="entry name" value="HAD-SF-IIB"/>
    <property type="match status" value="1"/>
</dbReference>
<protein>
    <submittedName>
        <fullName evidence="1">HAD family phosphatase</fullName>
    </submittedName>
</protein>
<dbReference type="Gene3D" id="3.40.50.1000">
    <property type="entry name" value="HAD superfamily/HAD-like"/>
    <property type="match status" value="1"/>
</dbReference>
<dbReference type="InterPro" id="IPR036412">
    <property type="entry name" value="HAD-like_sf"/>
</dbReference>
<dbReference type="InterPro" id="IPR006379">
    <property type="entry name" value="HAD-SF_hydro_IIB"/>
</dbReference>
<dbReference type="PROSITE" id="PS01229">
    <property type="entry name" value="COF_2"/>
    <property type="match status" value="1"/>
</dbReference>
<dbReference type="CDD" id="cd07516">
    <property type="entry name" value="HAD_Pase"/>
    <property type="match status" value="1"/>
</dbReference>
<dbReference type="SFLD" id="SFLDG01140">
    <property type="entry name" value="C2.B:_Phosphomannomutase_and_P"/>
    <property type="match status" value="1"/>
</dbReference>
<evidence type="ECO:0000313" key="1">
    <source>
        <dbReference type="EMBL" id="MBC5754184.1"/>
    </source>
</evidence>
<organism evidence="1 2">
    <name type="scientific">Roseburia yibonii</name>
    <dbReference type="NCBI Taxonomy" id="2763063"/>
    <lineage>
        <taxon>Bacteria</taxon>
        <taxon>Bacillati</taxon>
        <taxon>Bacillota</taxon>
        <taxon>Clostridia</taxon>
        <taxon>Lachnospirales</taxon>
        <taxon>Lachnospiraceae</taxon>
        <taxon>Roseburia</taxon>
    </lineage>
</organism>
<proteinExistence type="predicted"/>
<keyword evidence="2" id="KW-1185">Reference proteome</keyword>
<dbReference type="InterPro" id="IPR000150">
    <property type="entry name" value="Cof"/>
</dbReference>
<dbReference type="PANTHER" id="PTHR10000:SF8">
    <property type="entry name" value="HAD SUPERFAMILY HYDROLASE-LIKE, TYPE 3"/>
    <property type="match status" value="1"/>
</dbReference>
<dbReference type="PRINTS" id="PR00119">
    <property type="entry name" value="CATATPASE"/>
</dbReference>
<dbReference type="Proteomes" id="UP000621540">
    <property type="component" value="Unassembled WGS sequence"/>
</dbReference>
<gene>
    <name evidence="1" type="ORF">H8Z76_09210</name>
</gene>
<name>A0ABR7IB75_9FIRM</name>
<evidence type="ECO:0000313" key="2">
    <source>
        <dbReference type="Proteomes" id="UP000621540"/>
    </source>
</evidence>
<dbReference type="InterPro" id="IPR023214">
    <property type="entry name" value="HAD_sf"/>
</dbReference>
<dbReference type="EMBL" id="JACOQH010000006">
    <property type="protein sequence ID" value="MBC5754184.1"/>
    <property type="molecule type" value="Genomic_DNA"/>
</dbReference>
<reference evidence="1 2" key="1">
    <citation type="submission" date="2020-08" db="EMBL/GenBank/DDBJ databases">
        <title>Genome public.</title>
        <authorList>
            <person name="Liu C."/>
            <person name="Sun Q."/>
        </authorList>
    </citation>
    <scope>NUCLEOTIDE SEQUENCE [LARGE SCALE GENOMIC DNA]</scope>
    <source>
        <strain evidence="1 2">BX0805</strain>
    </source>
</reference>
<dbReference type="Gene3D" id="3.30.1240.10">
    <property type="match status" value="1"/>
</dbReference>
<accession>A0ABR7IB75</accession>
<sequence length="272" mass="30786">MAYQIIVLDLDGTLTNSKKEITLKTKEALMRIQKEGKTVVLASGRPTPGVLPLAEELELEKYGGYILSFNGAKIINCRTKEVVYNKTVPEEYVKHLYDYAVKMNIGILSYTESGIVLGNGKDKYNELEARINHLPMQEVHNFVEYIDFPENKFLMTGEPKQIFDAQKELREQFGARLNIFRSEPFFLEIMPPEIDKAYSLGKLLAFLGEDKSHMICCGDGFNDLSMIRFAGLGVAMENAQKEVKEAADFITYSNDEDGVCHVVNKFMLGIEE</sequence>
<dbReference type="PANTHER" id="PTHR10000">
    <property type="entry name" value="PHOSPHOSERINE PHOSPHATASE"/>
    <property type="match status" value="1"/>
</dbReference>